<sequence>MQEVVPKGLENIESSSKNWFHEARSHLIIGNKWATIVQCFGIAQDPSNGNYMLYWNTYVRNLIWITILILEHNYDLAMNIFNGPSSKIVSETPLQYRNLMEQCWDAVPSKRPDIFTILKKMDEINLYYQNISSESLN</sequence>
<dbReference type="EMBL" id="BLAL01000047">
    <property type="protein sequence ID" value="GES80053.1"/>
    <property type="molecule type" value="Genomic_DNA"/>
</dbReference>
<accession>A0A8H3L659</accession>
<dbReference type="OrthoDB" id="2384313at2759"/>
<comment type="caution">
    <text evidence="1">The sequence shown here is derived from an EMBL/GenBank/DDBJ whole genome shotgun (WGS) entry which is preliminary data.</text>
</comment>
<dbReference type="Gene3D" id="1.10.510.10">
    <property type="entry name" value="Transferase(Phosphotransferase) domain 1"/>
    <property type="match status" value="1"/>
</dbReference>
<gene>
    <name evidence="1" type="ORF">RCL2_000735100</name>
</gene>
<keyword evidence="1" id="KW-0418">Kinase</keyword>
<dbReference type="Proteomes" id="UP000615446">
    <property type="component" value="Unassembled WGS sequence"/>
</dbReference>
<dbReference type="SUPFAM" id="SSF56112">
    <property type="entry name" value="Protein kinase-like (PK-like)"/>
    <property type="match status" value="1"/>
</dbReference>
<protein>
    <submittedName>
        <fullName evidence="1">Kinase-like domain-containing protein</fullName>
    </submittedName>
</protein>
<dbReference type="GO" id="GO:0016301">
    <property type="term" value="F:kinase activity"/>
    <property type="evidence" value="ECO:0007669"/>
    <property type="project" value="UniProtKB-KW"/>
</dbReference>
<evidence type="ECO:0000313" key="2">
    <source>
        <dbReference type="Proteomes" id="UP000615446"/>
    </source>
</evidence>
<proteinExistence type="predicted"/>
<reference evidence="1" key="1">
    <citation type="submission" date="2019-10" db="EMBL/GenBank/DDBJ databases">
        <title>Conservation and host-specific expression of non-tandemly repeated heterogenous ribosome RNA gene in arbuscular mycorrhizal fungi.</title>
        <authorList>
            <person name="Maeda T."/>
            <person name="Kobayashi Y."/>
            <person name="Nakagawa T."/>
            <person name="Ezawa T."/>
            <person name="Yamaguchi K."/>
            <person name="Bino T."/>
            <person name="Nishimoto Y."/>
            <person name="Shigenobu S."/>
            <person name="Kawaguchi M."/>
        </authorList>
    </citation>
    <scope>NUCLEOTIDE SEQUENCE</scope>
    <source>
        <strain evidence="1">HR1</strain>
    </source>
</reference>
<organism evidence="1 2">
    <name type="scientific">Rhizophagus clarus</name>
    <dbReference type="NCBI Taxonomy" id="94130"/>
    <lineage>
        <taxon>Eukaryota</taxon>
        <taxon>Fungi</taxon>
        <taxon>Fungi incertae sedis</taxon>
        <taxon>Mucoromycota</taxon>
        <taxon>Glomeromycotina</taxon>
        <taxon>Glomeromycetes</taxon>
        <taxon>Glomerales</taxon>
        <taxon>Glomeraceae</taxon>
        <taxon>Rhizophagus</taxon>
    </lineage>
</organism>
<dbReference type="AlphaFoldDB" id="A0A8H3L659"/>
<keyword evidence="1" id="KW-0808">Transferase</keyword>
<name>A0A8H3L659_9GLOM</name>
<dbReference type="InterPro" id="IPR011009">
    <property type="entry name" value="Kinase-like_dom_sf"/>
</dbReference>
<evidence type="ECO:0000313" key="1">
    <source>
        <dbReference type="EMBL" id="GES80053.1"/>
    </source>
</evidence>